<dbReference type="AlphaFoldDB" id="A0A543I7A1"/>
<keyword evidence="1" id="KW-0540">Nuclease</keyword>
<dbReference type="Gene3D" id="3.40.50.10190">
    <property type="entry name" value="BRCT domain"/>
    <property type="match status" value="1"/>
</dbReference>
<dbReference type="InterPro" id="IPR012337">
    <property type="entry name" value="RNaseH-like_sf"/>
</dbReference>
<evidence type="ECO:0000313" key="4">
    <source>
        <dbReference type="Proteomes" id="UP000316706"/>
    </source>
</evidence>
<keyword evidence="4" id="KW-1185">Reference proteome</keyword>
<dbReference type="PANTHER" id="PTHR30231">
    <property type="entry name" value="DNA POLYMERASE III SUBUNIT EPSILON"/>
    <property type="match status" value="1"/>
</dbReference>
<accession>A0A543I7A1</accession>
<comment type="caution">
    <text evidence="3">The sequence shown here is derived from an EMBL/GenBank/DDBJ whole genome shotgun (WGS) entry which is preliminary data.</text>
</comment>
<dbReference type="InterPro" id="IPR001357">
    <property type="entry name" value="BRCT_dom"/>
</dbReference>
<dbReference type="FunFam" id="3.30.420.10:FF:000045">
    <property type="entry name" value="3'-5' exonuclease DinG"/>
    <property type="match status" value="1"/>
</dbReference>
<evidence type="ECO:0000256" key="1">
    <source>
        <dbReference type="ARBA" id="ARBA00022839"/>
    </source>
</evidence>
<dbReference type="CDD" id="cd06130">
    <property type="entry name" value="DNA_pol_III_epsilon_like"/>
    <property type="match status" value="1"/>
</dbReference>
<gene>
    <name evidence="3" type="ORF">FHX41_0055</name>
</gene>
<protein>
    <submittedName>
        <fullName evidence="3">DNA polymerase-3 subunit epsilon</fullName>
    </submittedName>
</protein>
<feature type="domain" description="BRCT" evidence="2">
    <location>
        <begin position="214"/>
        <end position="310"/>
    </location>
</feature>
<organism evidence="3 4">
    <name type="scientific">Actinomadura hallensis</name>
    <dbReference type="NCBI Taxonomy" id="337895"/>
    <lineage>
        <taxon>Bacteria</taxon>
        <taxon>Bacillati</taxon>
        <taxon>Actinomycetota</taxon>
        <taxon>Actinomycetes</taxon>
        <taxon>Streptosporangiales</taxon>
        <taxon>Thermomonosporaceae</taxon>
        <taxon>Actinomadura</taxon>
    </lineage>
</organism>
<dbReference type="SUPFAM" id="SSF52113">
    <property type="entry name" value="BRCT domain"/>
    <property type="match status" value="1"/>
</dbReference>
<dbReference type="InterPro" id="IPR013520">
    <property type="entry name" value="Ribonucl_H"/>
</dbReference>
<dbReference type="InterPro" id="IPR036397">
    <property type="entry name" value="RNaseH_sf"/>
</dbReference>
<dbReference type="Gene3D" id="3.30.420.10">
    <property type="entry name" value="Ribonuclease H-like superfamily/Ribonuclease H"/>
    <property type="match status" value="1"/>
</dbReference>
<dbReference type="SUPFAM" id="SSF53098">
    <property type="entry name" value="Ribonuclease H-like"/>
    <property type="match status" value="1"/>
</dbReference>
<dbReference type="PROSITE" id="PS50172">
    <property type="entry name" value="BRCT"/>
    <property type="match status" value="1"/>
</dbReference>
<dbReference type="EMBL" id="VFPO01000001">
    <property type="protein sequence ID" value="TQM66482.1"/>
    <property type="molecule type" value="Genomic_DNA"/>
</dbReference>
<keyword evidence="1" id="KW-0269">Exonuclease</keyword>
<name>A0A543I7A1_9ACTN</name>
<keyword evidence="1" id="KW-0378">Hydrolase</keyword>
<evidence type="ECO:0000259" key="2">
    <source>
        <dbReference type="PROSITE" id="PS50172"/>
    </source>
</evidence>
<dbReference type="PANTHER" id="PTHR30231:SF42">
    <property type="entry name" value="EXONUCLEASE"/>
    <property type="match status" value="1"/>
</dbReference>
<dbReference type="GO" id="GO:0008408">
    <property type="term" value="F:3'-5' exonuclease activity"/>
    <property type="evidence" value="ECO:0007669"/>
    <property type="project" value="TreeGrafter"/>
</dbReference>
<dbReference type="Pfam" id="PF00929">
    <property type="entry name" value="RNase_T"/>
    <property type="match status" value="1"/>
</dbReference>
<dbReference type="Proteomes" id="UP000316706">
    <property type="component" value="Unassembled WGS sequence"/>
</dbReference>
<reference evidence="3 4" key="1">
    <citation type="submission" date="2019-06" db="EMBL/GenBank/DDBJ databases">
        <title>Sequencing the genomes of 1000 actinobacteria strains.</title>
        <authorList>
            <person name="Klenk H.-P."/>
        </authorList>
    </citation>
    <scope>NUCLEOTIDE SEQUENCE [LARGE SCALE GENOMIC DNA]</scope>
    <source>
        <strain evidence="3 4">DSM 45043</strain>
    </source>
</reference>
<dbReference type="InterPro" id="IPR036420">
    <property type="entry name" value="BRCT_dom_sf"/>
</dbReference>
<dbReference type="Pfam" id="PF00533">
    <property type="entry name" value="BRCT"/>
    <property type="match status" value="1"/>
</dbReference>
<proteinExistence type="predicted"/>
<dbReference type="RefSeq" id="WP_185758555.1">
    <property type="nucleotide sequence ID" value="NZ_VFPO01000001.1"/>
</dbReference>
<dbReference type="GO" id="GO:0003676">
    <property type="term" value="F:nucleic acid binding"/>
    <property type="evidence" value="ECO:0007669"/>
    <property type="project" value="InterPro"/>
</dbReference>
<sequence>MTSWVAIDFETANSLRGSPCSVGLAKVKEGQIVEEWSTLIRPPAGHDHFDGYNVRLHGITADDVRDAPEWPEALERILQFAGGTPFVAHHAAFDMAVLADACDASGLPVPDLRFACTRVVAQRTWTGLLAYKLPVLTDALGIELERHHDAAADARAAAHVMLAALKRQGTAALDDLLAAHKIQMGSYSGGVRRGCRYRGAPPRKPHPEVNRDADPDNPFYGLTVCFTGSPHGMKKDEAAARIAALGARTVRDVTKAVDLLVVGHVHPNLLAPGAKKTGKLAKAERLRDSGHDITVIDAEEFSELLAVAEG</sequence>
<evidence type="ECO:0000313" key="3">
    <source>
        <dbReference type="EMBL" id="TQM66482.1"/>
    </source>
</evidence>
<dbReference type="GO" id="GO:0005829">
    <property type="term" value="C:cytosol"/>
    <property type="evidence" value="ECO:0007669"/>
    <property type="project" value="TreeGrafter"/>
</dbReference>
<dbReference type="SMART" id="SM00479">
    <property type="entry name" value="EXOIII"/>
    <property type="match status" value="1"/>
</dbReference>